<organism evidence="3 4">
    <name type="scientific">Sphingomonas telluris</name>
    <dbReference type="NCBI Taxonomy" id="2907998"/>
    <lineage>
        <taxon>Bacteria</taxon>
        <taxon>Pseudomonadati</taxon>
        <taxon>Pseudomonadota</taxon>
        <taxon>Alphaproteobacteria</taxon>
        <taxon>Sphingomonadales</taxon>
        <taxon>Sphingomonadaceae</taxon>
        <taxon>Sphingomonas</taxon>
    </lineage>
</organism>
<evidence type="ECO:0000259" key="2">
    <source>
        <dbReference type="SMART" id="SM00062"/>
    </source>
</evidence>
<feature type="chain" id="PRO_5046860197" evidence="1">
    <location>
        <begin position="22"/>
        <end position="263"/>
    </location>
</feature>
<dbReference type="SUPFAM" id="SSF53850">
    <property type="entry name" value="Periplasmic binding protein-like II"/>
    <property type="match status" value="1"/>
</dbReference>
<dbReference type="InterPro" id="IPR001638">
    <property type="entry name" value="Solute-binding_3/MltF_N"/>
</dbReference>
<keyword evidence="4" id="KW-1185">Reference proteome</keyword>
<dbReference type="InterPro" id="IPR022448">
    <property type="entry name" value="Quinoprotein_dehydrogenase"/>
</dbReference>
<reference evidence="3 4" key="1">
    <citation type="submission" date="2022-03" db="EMBL/GenBank/DDBJ databases">
        <authorList>
            <person name="Jo J.-H."/>
            <person name="Im W.-T."/>
        </authorList>
    </citation>
    <scope>NUCLEOTIDE SEQUENCE [LARGE SCALE GENOMIC DNA]</scope>
    <source>
        <strain evidence="3 4">SM33</strain>
    </source>
</reference>
<proteinExistence type="predicted"/>
<dbReference type="Gene3D" id="3.40.190.10">
    <property type="entry name" value="Periplasmic binding protein-like II"/>
    <property type="match status" value="2"/>
</dbReference>
<evidence type="ECO:0000313" key="4">
    <source>
        <dbReference type="Proteomes" id="UP001203058"/>
    </source>
</evidence>
<feature type="domain" description="Solute-binding protein family 3/N-terminal" evidence="2">
    <location>
        <begin position="22"/>
        <end position="260"/>
    </location>
</feature>
<evidence type="ECO:0000313" key="3">
    <source>
        <dbReference type="EMBL" id="MCH8617443.1"/>
    </source>
</evidence>
<sequence length="263" mass="29247">MKAVAAIALLLLLGSCGLGQREITACADPNNMPFSNEAGQGLENKLSEMIATDLGAKLNYVWWAQRRGYVRNTLNERKCDFWPGVASGLEMLATSRPYYRSTYVFVTRERDSLGGLTLDDPRLRKLKIGVQLVGDDANNTPPAHALSARGMVDNVHGYMLYGDYGRPNPPAAILDAVERGDVDVALVWGPLAGYFAPQSTIPLRLEPVTPWFADQQWPMQFDISVGVRKDDQKLLKEIDRILIRRSADVRKLVETYRVPIAAQ</sequence>
<dbReference type="RefSeq" id="WP_241448316.1">
    <property type="nucleotide sequence ID" value="NZ_JAKZHW010000002.1"/>
</dbReference>
<dbReference type="SMART" id="SM00062">
    <property type="entry name" value="PBPb"/>
    <property type="match status" value="1"/>
</dbReference>
<feature type="signal peptide" evidence="1">
    <location>
        <begin position="1"/>
        <end position="21"/>
    </location>
</feature>
<dbReference type="EMBL" id="JAKZHW010000002">
    <property type="protein sequence ID" value="MCH8617443.1"/>
    <property type="molecule type" value="Genomic_DNA"/>
</dbReference>
<dbReference type="NCBIfam" id="TIGR03871">
    <property type="entry name" value="ABC_peri_MoxJ_2"/>
    <property type="match status" value="1"/>
</dbReference>
<name>A0ABS9VR40_9SPHN</name>
<dbReference type="PROSITE" id="PS51257">
    <property type="entry name" value="PROKAR_LIPOPROTEIN"/>
    <property type="match status" value="1"/>
</dbReference>
<keyword evidence="1" id="KW-0732">Signal</keyword>
<protein>
    <submittedName>
        <fullName evidence="3">Quinoprotein dehydrogenase-associated putative ABC transporter substrate-binding protein</fullName>
    </submittedName>
</protein>
<accession>A0ABS9VR40</accession>
<dbReference type="Proteomes" id="UP001203058">
    <property type="component" value="Unassembled WGS sequence"/>
</dbReference>
<comment type="caution">
    <text evidence="3">The sequence shown here is derived from an EMBL/GenBank/DDBJ whole genome shotgun (WGS) entry which is preliminary data.</text>
</comment>
<gene>
    <name evidence="3" type="ORF">LZ016_15200</name>
</gene>
<evidence type="ECO:0000256" key="1">
    <source>
        <dbReference type="SAM" id="SignalP"/>
    </source>
</evidence>